<protein>
    <submittedName>
        <fullName evidence="2">B9 domain containing 1</fullName>
    </submittedName>
</protein>
<proteinExistence type="predicted"/>
<feature type="compositionally biased region" description="Low complexity" evidence="1">
    <location>
        <begin position="1"/>
        <end position="15"/>
    </location>
</feature>
<dbReference type="GeneTree" id="ENSGT00940000160079"/>
<reference evidence="2" key="2">
    <citation type="submission" date="2025-08" db="UniProtKB">
        <authorList>
            <consortium name="Ensembl"/>
        </authorList>
    </citation>
    <scope>IDENTIFICATION</scope>
</reference>
<feature type="region of interest" description="Disordered" evidence="1">
    <location>
        <begin position="1"/>
        <end position="31"/>
    </location>
</feature>
<reference evidence="2" key="3">
    <citation type="submission" date="2025-09" db="UniProtKB">
        <authorList>
            <consortium name="Ensembl"/>
        </authorList>
    </citation>
    <scope>IDENTIFICATION</scope>
</reference>
<dbReference type="Proteomes" id="UP000694394">
    <property type="component" value="Chromosome 16"/>
</dbReference>
<dbReference type="AlphaFoldDB" id="A0A8C5YCT2"/>
<reference evidence="2" key="1">
    <citation type="submission" date="2016-12" db="EMBL/GenBank/DDBJ databases">
        <title>Mouse lemur reference genome and diversity panel.</title>
        <authorList>
            <person name="Harris R."/>
            <person name="Larsen P."/>
            <person name="Liu Y."/>
            <person name="Hughes D.S."/>
            <person name="Murali S."/>
            <person name="Raveendran M."/>
            <person name="Korchina V."/>
            <person name="Wang M."/>
            <person name="Jhangiani S."/>
            <person name="Bandaranaike D."/>
            <person name="Bellair M."/>
            <person name="Blankenburg K."/>
            <person name="Chao H."/>
            <person name="Dahdouli M."/>
            <person name="Dinh H."/>
            <person name="Doddapaneni H."/>
            <person name="English A."/>
            <person name="Firestine M."/>
            <person name="Gnanaolivu R."/>
            <person name="Gross S."/>
            <person name="Hernandez B."/>
            <person name="Javaid M."/>
            <person name="Jayaseelan J."/>
            <person name="Jones J."/>
            <person name="Khan Z."/>
            <person name="Kovar C."/>
            <person name="Kurapati P."/>
            <person name="Le B."/>
            <person name="Lee S."/>
            <person name="Li M."/>
            <person name="Mathew T."/>
            <person name="Narasimhan A."/>
            <person name="Ngo D."/>
            <person name="Nguyen L."/>
            <person name="Okwuonu G."/>
            <person name="Ongeri F."/>
            <person name="Osuji N."/>
            <person name="Pu L.-L."/>
            <person name="Puazo M."/>
            <person name="Quiroz J."/>
            <person name="Raj R."/>
            <person name="Rajbhandari K."/>
            <person name="Reid J.G."/>
            <person name="Santibanez J."/>
            <person name="Sexton D."/>
            <person name="Skinner E."/>
            <person name="Vee V."/>
            <person name="Weissenberger G."/>
            <person name="Wu Y."/>
            <person name="Xin Y."/>
            <person name="Han Y."/>
            <person name="Campbell C."/>
            <person name="Brown A."/>
            <person name="Sullivan B."/>
            <person name="Shelton J."/>
            <person name="Brown S."/>
            <person name="Dudchenko O."/>
            <person name="Machol I."/>
            <person name="Durand N."/>
            <person name="Shamim M."/>
            <person name="Lieberman A."/>
            <person name="Muzny D.M."/>
            <person name="Richards S."/>
            <person name="Yoder A."/>
            <person name="Worley K.C."/>
            <person name="Rogers J."/>
            <person name="Gibbs R.A."/>
        </authorList>
    </citation>
    <scope>NUCLEOTIDE SEQUENCE [LARGE SCALE GENOMIC DNA]</scope>
</reference>
<evidence type="ECO:0000313" key="3">
    <source>
        <dbReference type="Proteomes" id="UP000694394"/>
    </source>
</evidence>
<evidence type="ECO:0000313" key="2">
    <source>
        <dbReference type="Ensembl" id="ENSMICP00000049842.1"/>
    </source>
</evidence>
<name>A0A8C5YCT2_MICMU</name>
<gene>
    <name evidence="2" type="primary">B9D1</name>
</gene>
<keyword evidence="3" id="KW-1185">Reference proteome</keyword>
<feature type="compositionally biased region" description="Basic residues" evidence="1">
    <location>
        <begin position="21"/>
        <end position="30"/>
    </location>
</feature>
<dbReference type="EMBL" id="ABDC03020635">
    <property type="status" value="NOT_ANNOTATED_CDS"/>
    <property type="molecule type" value="Genomic_DNA"/>
</dbReference>
<dbReference type="Ensembl" id="ENSMICT00000062064.1">
    <property type="protein sequence ID" value="ENSMICP00000049842.1"/>
    <property type="gene ID" value="ENSMICG00000014953.3"/>
</dbReference>
<sequence length="145" mass="15729">STTSTASTALCTARTGPPQRVWRRASHRSHPRAEMHAKHWCGTFPSTSPLKAPTLLAGHRLCSVCMDQTCSGTTWSEATGRCTCPSHLADTRGPSPCLSQNLHLNCKSLQAGSWDGGPSTQTPRWWLRVKAGKQPSGLVKDHSLR</sequence>
<evidence type="ECO:0000256" key="1">
    <source>
        <dbReference type="SAM" id="MobiDB-lite"/>
    </source>
</evidence>
<organism evidence="2 3">
    <name type="scientific">Microcebus murinus</name>
    <name type="common">Gray mouse lemur</name>
    <name type="synonym">Lemur murinus</name>
    <dbReference type="NCBI Taxonomy" id="30608"/>
    <lineage>
        <taxon>Eukaryota</taxon>
        <taxon>Metazoa</taxon>
        <taxon>Chordata</taxon>
        <taxon>Craniata</taxon>
        <taxon>Vertebrata</taxon>
        <taxon>Euteleostomi</taxon>
        <taxon>Mammalia</taxon>
        <taxon>Eutheria</taxon>
        <taxon>Euarchontoglires</taxon>
        <taxon>Primates</taxon>
        <taxon>Strepsirrhini</taxon>
        <taxon>Lemuriformes</taxon>
        <taxon>Cheirogaleidae</taxon>
        <taxon>Microcebus</taxon>
    </lineage>
</organism>
<accession>A0A8C5YCT2</accession>